<name>D8M880_BLAHO</name>
<dbReference type="GO" id="GO:0004843">
    <property type="term" value="F:cysteine-type deubiquitinase activity"/>
    <property type="evidence" value="ECO:0007669"/>
    <property type="project" value="InterPro"/>
</dbReference>
<evidence type="ECO:0000313" key="2">
    <source>
        <dbReference type="EMBL" id="CBK24269.2"/>
    </source>
</evidence>
<dbReference type="InterPro" id="IPR001394">
    <property type="entry name" value="Peptidase_C19_UCH"/>
</dbReference>
<evidence type="ECO:0000259" key="1">
    <source>
        <dbReference type="PROSITE" id="PS50235"/>
    </source>
</evidence>
<dbReference type="GO" id="GO:0016579">
    <property type="term" value="P:protein deubiquitination"/>
    <property type="evidence" value="ECO:0007669"/>
    <property type="project" value="InterPro"/>
</dbReference>
<dbReference type="RefSeq" id="XP_012898317.1">
    <property type="nucleotide sequence ID" value="XM_013042863.1"/>
</dbReference>
<dbReference type="Pfam" id="PF00443">
    <property type="entry name" value="UCH"/>
    <property type="match status" value="1"/>
</dbReference>
<accession>D8M880</accession>
<dbReference type="InterPro" id="IPR028889">
    <property type="entry name" value="USP"/>
</dbReference>
<dbReference type="EMBL" id="FN668683">
    <property type="protein sequence ID" value="CBK24269.2"/>
    <property type="molecule type" value="Genomic_DNA"/>
</dbReference>
<dbReference type="Gene3D" id="3.90.70.10">
    <property type="entry name" value="Cysteine proteinases"/>
    <property type="match status" value="1"/>
</dbReference>
<dbReference type="PROSITE" id="PS00973">
    <property type="entry name" value="USP_2"/>
    <property type="match status" value="1"/>
</dbReference>
<dbReference type="PROSITE" id="PS50235">
    <property type="entry name" value="USP_3"/>
    <property type="match status" value="1"/>
</dbReference>
<keyword evidence="3" id="KW-1185">Reference proteome</keyword>
<organism evidence="2">
    <name type="scientific">Blastocystis hominis</name>
    <dbReference type="NCBI Taxonomy" id="12968"/>
    <lineage>
        <taxon>Eukaryota</taxon>
        <taxon>Sar</taxon>
        <taxon>Stramenopiles</taxon>
        <taxon>Bigyra</taxon>
        <taxon>Opalozoa</taxon>
        <taxon>Opalinata</taxon>
        <taxon>Blastocystidae</taxon>
        <taxon>Blastocystis</taxon>
    </lineage>
</organism>
<dbReference type="AlphaFoldDB" id="D8M880"/>
<dbReference type="Proteomes" id="UP000008312">
    <property type="component" value="Unassembled WGS sequence"/>
</dbReference>
<dbReference type="CDD" id="cd02257">
    <property type="entry name" value="Peptidase_C19"/>
    <property type="match status" value="1"/>
</dbReference>
<proteinExistence type="predicted"/>
<dbReference type="GeneID" id="24922879"/>
<dbReference type="OrthoDB" id="361536at2759"/>
<sequence length="89" mass="10117">MSAVEIDEEIAVARCLDPELNMSKLTEKKWYKLASVCLHRGDKADFGHYVAAYREEGVKEWVLCNDSKVVLAADAPISECYLAFYEKKL</sequence>
<protein>
    <recommendedName>
        <fullName evidence="1">USP domain-containing protein</fullName>
    </recommendedName>
</protein>
<dbReference type="SUPFAM" id="SSF54001">
    <property type="entry name" value="Cysteine proteinases"/>
    <property type="match status" value="1"/>
</dbReference>
<dbReference type="InParanoid" id="D8M880"/>
<feature type="domain" description="USP" evidence="1">
    <location>
        <begin position="1"/>
        <end position="88"/>
    </location>
</feature>
<evidence type="ECO:0000313" key="3">
    <source>
        <dbReference type="Proteomes" id="UP000008312"/>
    </source>
</evidence>
<reference evidence="2" key="1">
    <citation type="submission" date="2010-02" db="EMBL/GenBank/DDBJ databases">
        <title>Sequencing and annotation of the Blastocystis hominis genome.</title>
        <authorList>
            <person name="Wincker P."/>
        </authorList>
    </citation>
    <scope>NUCLEOTIDE SEQUENCE</scope>
    <source>
        <strain evidence="2">Singapore isolate B</strain>
    </source>
</reference>
<dbReference type="InterPro" id="IPR018200">
    <property type="entry name" value="USP_CS"/>
</dbReference>
<dbReference type="InterPro" id="IPR038765">
    <property type="entry name" value="Papain-like_cys_pep_sf"/>
</dbReference>
<gene>
    <name evidence="2" type="ORF">GSBLH_T00006755001</name>
</gene>